<dbReference type="SUPFAM" id="SSF52058">
    <property type="entry name" value="L domain-like"/>
    <property type="match status" value="1"/>
</dbReference>
<dbReference type="SMART" id="SM00364">
    <property type="entry name" value="LRR_BAC"/>
    <property type="match status" value="11"/>
</dbReference>
<evidence type="ECO:0000313" key="6">
    <source>
        <dbReference type="Proteomes" id="UP001152320"/>
    </source>
</evidence>
<dbReference type="SMART" id="SM00365">
    <property type="entry name" value="LRR_SD22"/>
    <property type="match status" value="5"/>
</dbReference>
<dbReference type="InterPro" id="IPR050216">
    <property type="entry name" value="LRR_domain-containing"/>
</dbReference>
<sequence length="601" mass="66773">MASRRGRFQPRPGFQRQQEEAITGVPLAMIKQARKSGVLNLSNRSLITVPDSVWNINTEDPSKGSSLSMDEVDDRWWEQVDLVKLILASNQLTEISSKISILGALVTLDLHDNQLTSIPASLGDLQQLQRLNISHNQLSEIPAEVCQLHQLLFLHVEHNNLRSLPPGLSDLMHMEDLDVSNNHLTQLPDDIGGLKKLKAFNASNNELTNIPWTIGSLKGVRTLDLTNNKLQALPSEVGYMSSLEQLYLRHNQLTELPELQSPNSLKELHLGNNRIQSLSAEFLKSIPSISVLDVRDNKISSLPEEITVLQNLQRLDLTNNDLSSLPYKLGTLANLKSLILEGNPLRSIRRDIINRGTMGLLKYLRSRIEEPTEAGDSQNGHSTSASDPSSAIGASTTVSGKTLVYNDKKATSIPVDLWESAKEKEVTSVNFSKNLLTQVPENLVLLSRSVIEINLGFNKLTSVSADLQMMTKLTVLDLRNNALSTLPQELATLERIRELMISSNRFSEIPKVVYSWINLENLMASNNHIGEINITELQKLTKLATLDLENNDIKQVPPELGKMESLRSVQLSGNAFRNPRPAILAKGTPALLAYLRDKIPT</sequence>
<evidence type="ECO:0000313" key="5">
    <source>
        <dbReference type="EMBL" id="KAJ8040607.1"/>
    </source>
</evidence>
<accession>A0A9Q1C8F9</accession>
<dbReference type="PROSITE" id="PS51450">
    <property type="entry name" value="LRR"/>
    <property type="match status" value="7"/>
</dbReference>
<keyword evidence="2" id="KW-0677">Repeat</keyword>
<dbReference type="OrthoDB" id="660555at2759"/>
<dbReference type="EMBL" id="JAIZAY010000006">
    <property type="protein sequence ID" value="KAJ8040607.1"/>
    <property type="molecule type" value="Genomic_DNA"/>
</dbReference>
<dbReference type="SUPFAM" id="SSF52047">
    <property type="entry name" value="RNI-like"/>
    <property type="match status" value="1"/>
</dbReference>
<dbReference type="Gene3D" id="3.80.10.10">
    <property type="entry name" value="Ribonuclease Inhibitor"/>
    <property type="match status" value="4"/>
</dbReference>
<dbReference type="FunFam" id="3.80.10.10:FF:000116">
    <property type="entry name" value="Leucine-rich repeat-containing protein 40"/>
    <property type="match status" value="1"/>
</dbReference>
<feature type="region of interest" description="Disordered" evidence="3">
    <location>
        <begin position="371"/>
        <end position="393"/>
    </location>
</feature>
<comment type="caution">
    <text evidence="5">The sequence shown here is derived from an EMBL/GenBank/DDBJ whole genome shotgun (WGS) entry which is preliminary data.</text>
</comment>
<dbReference type="AlphaFoldDB" id="A0A9Q1C8F9"/>
<dbReference type="FunFam" id="3.80.10.10:FF:000193">
    <property type="entry name" value="Leucine-rich repeat-containing protein 40"/>
    <property type="match status" value="1"/>
</dbReference>
<dbReference type="InterPro" id="IPR001611">
    <property type="entry name" value="Leu-rich_rpt"/>
</dbReference>
<dbReference type="InterPro" id="IPR055414">
    <property type="entry name" value="LRR_R13L4/SHOC2-like"/>
</dbReference>
<organism evidence="5 6">
    <name type="scientific">Holothuria leucospilota</name>
    <name type="common">Black long sea cucumber</name>
    <name type="synonym">Mertensiothuria leucospilota</name>
    <dbReference type="NCBI Taxonomy" id="206669"/>
    <lineage>
        <taxon>Eukaryota</taxon>
        <taxon>Metazoa</taxon>
        <taxon>Echinodermata</taxon>
        <taxon>Eleutherozoa</taxon>
        <taxon>Echinozoa</taxon>
        <taxon>Holothuroidea</taxon>
        <taxon>Aspidochirotacea</taxon>
        <taxon>Aspidochirotida</taxon>
        <taxon>Holothuriidae</taxon>
        <taxon>Holothuria</taxon>
    </lineage>
</organism>
<dbReference type="PANTHER" id="PTHR48051:SF41">
    <property type="entry name" value="LEUCINE-RICH REPEAT-CONTAINING PROTEIN 40"/>
    <property type="match status" value="1"/>
</dbReference>
<dbReference type="SMART" id="SM00369">
    <property type="entry name" value="LRR_TYP"/>
    <property type="match status" value="13"/>
</dbReference>
<dbReference type="GO" id="GO:0005737">
    <property type="term" value="C:cytoplasm"/>
    <property type="evidence" value="ECO:0007669"/>
    <property type="project" value="TreeGrafter"/>
</dbReference>
<feature type="compositionally biased region" description="Polar residues" evidence="3">
    <location>
        <begin position="375"/>
        <end position="393"/>
    </location>
</feature>
<feature type="domain" description="Disease resistance R13L4/SHOC-2-like LRR" evidence="4">
    <location>
        <begin position="102"/>
        <end position="180"/>
    </location>
</feature>
<reference evidence="5" key="1">
    <citation type="submission" date="2021-10" db="EMBL/GenBank/DDBJ databases">
        <title>Tropical sea cucumber genome reveals ecological adaptation and Cuvierian tubules defense mechanism.</title>
        <authorList>
            <person name="Chen T."/>
        </authorList>
    </citation>
    <scope>NUCLEOTIDE SEQUENCE</scope>
    <source>
        <strain evidence="5">Nanhai2018</strain>
        <tissue evidence="5">Muscle</tissue>
    </source>
</reference>
<dbReference type="InterPro" id="IPR003591">
    <property type="entry name" value="Leu-rich_rpt_typical-subtyp"/>
</dbReference>
<keyword evidence="1" id="KW-0433">Leucine-rich repeat</keyword>
<evidence type="ECO:0000256" key="2">
    <source>
        <dbReference type="ARBA" id="ARBA00022737"/>
    </source>
</evidence>
<dbReference type="Proteomes" id="UP001152320">
    <property type="component" value="Chromosome 6"/>
</dbReference>
<name>A0A9Q1C8F9_HOLLE</name>
<evidence type="ECO:0000259" key="4">
    <source>
        <dbReference type="Pfam" id="PF23598"/>
    </source>
</evidence>
<evidence type="ECO:0000256" key="1">
    <source>
        <dbReference type="ARBA" id="ARBA00022614"/>
    </source>
</evidence>
<dbReference type="PANTHER" id="PTHR48051">
    <property type="match status" value="1"/>
</dbReference>
<keyword evidence="6" id="KW-1185">Reference proteome</keyword>
<protein>
    <submittedName>
        <fullName evidence="5">Leucine-rich repeat-containing protein 40</fullName>
    </submittedName>
</protein>
<dbReference type="Pfam" id="PF23598">
    <property type="entry name" value="LRR_14"/>
    <property type="match status" value="1"/>
</dbReference>
<dbReference type="InterPro" id="IPR032675">
    <property type="entry name" value="LRR_dom_sf"/>
</dbReference>
<proteinExistence type="predicted"/>
<evidence type="ECO:0000256" key="3">
    <source>
        <dbReference type="SAM" id="MobiDB-lite"/>
    </source>
</evidence>
<dbReference type="Pfam" id="PF13855">
    <property type="entry name" value="LRR_8"/>
    <property type="match status" value="4"/>
</dbReference>
<gene>
    <name evidence="5" type="ORF">HOLleu_14947</name>
</gene>